<keyword evidence="3" id="KW-1185">Reference proteome</keyword>
<organism evidence="2 3">
    <name type="scientific">Calocera viscosa (strain TUFC12733)</name>
    <dbReference type="NCBI Taxonomy" id="1330018"/>
    <lineage>
        <taxon>Eukaryota</taxon>
        <taxon>Fungi</taxon>
        <taxon>Dikarya</taxon>
        <taxon>Basidiomycota</taxon>
        <taxon>Agaricomycotina</taxon>
        <taxon>Dacrymycetes</taxon>
        <taxon>Dacrymycetales</taxon>
        <taxon>Dacrymycetaceae</taxon>
        <taxon>Calocera</taxon>
    </lineage>
</organism>
<feature type="region of interest" description="Disordered" evidence="1">
    <location>
        <begin position="9"/>
        <end position="51"/>
    </location>
</feature>
<sequence>MLDSAAQACSCLPSPPVGPCASAPPAAAHSRPCPPQPDAGAMPSFVAPGGV</sequence>
<proteinExistence type="predicted"/>
<dbReference type="EMBL" id="KV417339">
    <property type="protein sequence ID" value="KZO90555.1"/>
    <property type="molecule type" value="Genomic_DNA"/>
</dbReference>
<name>A0A167GH99_CALVF</name>
<gene>
    <name evidence="2" type="ORF">CALVIDRAFT_542590</name>
</gene>
<protein>
    <submittedName>
        <fullName evidence="2">Uncharacterized protein</fullName>
    </submittedName>
</protein>
<reference evidence="2 3" key="1">
    <citation type="journal article" date="2016" name="Mol. Biol. Evol.">
        <title>Comparative Genomics of Early-Diverging Mushroom-Forming Fungi Provides Insights into the Origins of Lignocellulose Decay Capabilities.</title>
        <authorList>
            <person name="Nagy L.G."/>
            <person name="Riley R."/>
            <person name="Tritt A."/>
            <person name="Adam C."/>
            <person name="Daum C."/>
            <person name="Floudas D."/>
            <person name="Sun H."/>
            <person name="Yadav J.S."/>
            <person name="Pangilinan J."/>
            <person name="Larsson K.H."/>
            <person name="Matsuura K."/>
            <person name="Barry K."/>
            <person name="Labutti K."/>
            <person name="Kuo R."/>
            <person name="Ohm R.A."/>
            <person name="Bhattacharya S.S."/>
            <person name="Shirouzu T."/>
            <person name="Yoshinaga Y."/>
            <person name="Martin F.M."/>
            <person name="Grigoriev I.V."/>
            <person name="Hibbett D.S."/>
        </authorList>
    </citation>
    <scope>NUCLEOTIDE SEQUENCE [LARGE SCALE GENOMIC DNA]</scope>
    <source>
        <strain evidence="2 3">TUFC12733</strain>
    </source>
</reference>
<evidence type="ECO:0000256" key="1">
    <source>
        <dbReference type="SAM" id="MobiDB-lite"/>
    </source>
</evidence>
<dbReference type="AlphaFoldDB" id="A0A167GH99"/>
<accession>A0A167GH99</accession>
<evidence type="ECO:0000313" key="3">
    <source>
        <dbReference type="Proteomes" id="UP000076738"/>
    </source>
</evidence>
<evidence type="ECO:0000313" key="2">
    <source>
        <dbReference type="EMBL" id="KZO90555.1"/>
    </source>
</evidence>
<dbReference type="Proteomes" id="UP000076738">
    <property type="component" value="Unassembled WGS sequence"/>
</dbReference>
<feature type="compositionally biased region" description="Low complexity" evidence="1">
    <location>
        <begin position="19"/>
        <end position="31"/>
    </location>
</feature>